<accession>A0ABU6ISG8</accession>
<name>A0ABU6ISG8_9FLAO</name>
<dbReference type="RefSeq" id="WP_326278795.1">
    <property type="nucleotide sequence ID" value="NZ_JAYKYV010000008.1"/>
</dbReference>
<sequence>MEDFNFNSKEQMESVYAVKYDDCITESDFPGGSLPINRDNDQDVDWNMMKVDQSINKYRKSLESTLKNLSTVDAHDFIHQTFHKAKSSMENDNTSDIQKHYFRGIMQICYDKDKDLNQNSVTVL</sequence>
<keyword evidence="2" id="KW-1185">Reference proteome</keyword>
<comment type="caution">
    <text evidence="1">The sequence shown here is derived from an EMBL/GenBank/DDBJ whole genome shotgun (WGS) entry which is preliminary data.</text>
</comment>
<evidence type="ECO:0000313" key="1">
    <source>
        <dbReference type="EMBL" id="MEC4265951.1"/>
    </source>
</evidence>
<dbReference type="EMBL" id="JAYMGW010000008">
    <property type="protein sequence ID" value="MEC4265951.1"/>
    <property type="molecule type" value="Genomic_DNA"/>
</dbReference>
<reference evidence="1 2" key="1">
    <citation type="submission" date="2024-01" db="EMBL/GenBank/DDBJ databases">
        <title>The strains designed SYSU M86414 and SYSU M84420 isolated from the marine sediment in San Sha City (Hainan Province, China).</title>
        <authorList>
            <person name="Guo D."/>
        </authorList>
    </citation>
    <scope>NUCLEOTIDE SEQUENCE [LARGE SCALE GENOMIC DNA]</scope>
    <source>
        <strain evidence="1 2">SYSU M84420</strain>
    </source>
</reference>
<gene>
    <name evidence="1" type="ORF">VOP03_11400</name>
</gene>
<proteinExistence type="predicted"/>
<protein>
    <submittedName>
        <fullName evidence="1">Uncharacterized protein</fullName>
    </submittedName>
</protein>
<organism evidence="1 2">
    <name type="scientific">Flagellimonas halotolerans</name>
    <dbReference type="NCBI Taxonomy" id="3112164"/>
    <lineage>
        <taxon>Bacteria</taxon>
        <taxon>Pseudomonadati</taxon>
        <taxon>Bacteroidota</taxon>
        <taxon>Flavobacteriia</taxon>
        <taxon>Flavobacteriales</taxon>
        <taxon>Flavobacteriaceae</taxon>
        <taxon>Flagellimonas</taxon>
    </lineage>
</organism>
<evidence type="ECO:0000313" key="2">
    <source>
        <dbReference type="Proteomes" id="UP001355298"/>
    </source>
</evidence>
<dbReference type="Proteomes" id="UP001355298">
    <property type="component" value="Unassembled WGS sequence"/>
</dbReference>